<dbReference type="InterPro" id="IPR007627">
    <property type="entry name" value="RNA_pol_sigma70_r2"/>
</dbReference>
<evidence type="ECO:0000259" key="1">
    <source>
        <dbReference type="Pfam" id="PF04542"/>
    </source>
</evidence>
<feature type="domain" description="RNA polymerase sigma-70 region 2" evidence="1">
    <location>
        <begin position="40"/>
        <end position="87"/>
    </location>
</feature>
<dbReference type="OrthoDB" id="659577at2"/>
<gene>
    <name evidence="2" type="ORF">C5749_19115</name>
</gene>
<dbReference type="SUPFAM" id="SSF88946">
    <property type="entry name" value="Sigma2 domain of RNA polymerase sigma factors"/>
    <property type="match status" value="1"/>
</dbReference>
<dbReference type="Proteomes" id="UP000238642">
    <property type="component" value="Unassembled WGS sequence"/>
</dbReference>
<dbReference type="InterPro" id="IPR013325">
    <property type="entry name" value="RNA_pol_sigma_r2"/>
</dbReference>
<dbReference type="GO" id="GO:0003700">
    <property type="term" value="F:DNA-binding transcription factor activity"/>
    <property type="evidence" value="ECO:0007669"/>
    <property type="project" value="InterPro"/>
</dbReference>
<accession>A0A2S9JD55</accession>
<sequence>MKTSEEKLLCNAEQSGFDKFYNTNFLKVKTSLLFLGVEEEMAKDITQESFLRILLLWNNFENDIARRSFLKLTSRNLWIDKYRKIKREEQFCSLFEEGSRLLEEQMDFKELQEITYQALDQYEENMRLMYFEIKLNGASYKDVSQKYQVNIKTLERYMTKMSKTVRLYLKKYYPHLGILAVFLL</sequence>
<proteinExistence type="predicted"/>
<dbReference type="GO" id="GO:0006352">
    <property type="term" value="P:DNA-templated transcription initiation"/>
    <property type="evidence" value="ECO:0007669"/>
    <property type="project" value="InterPro"/>
</dbReference>
<dbReference type="RefSeq" id="WP_105727822.1">
    <property type="nucleotide sequence ID" value="NZ_PVBS01000006.1"/>
</dbReference>
<dbReference type="Pfam" id="PF04542">
    <property type="entry name" value="Sigma70_r2"/>
    <property type="match status" value="1"/>
</dbReference>
<dbReference type="EMBL" id="PVBS01000006">
    <property type="protein sequence ID" value="PRD50801.1"/>
    <property type="molecule type" value="Genomic_DNA"/>
</dbReference>
<organism evidence="2 3">
    <name type="scientific">Sphingobacterium gobiense</name>
    <dbReference type="NCBI Taxonomy" id="1382456"/>
    <lineage>
        <taxon>Bacteria</taxon>
        <taxon>Pseudomonadati</taxon>
        <taxon>Bacteroidota</taxon>
        <taxon>Sphingobacteriia</taxon>
        <taxon>Sphingobacteriales</taxon>
        <taxon>Sphingobacteriaceae</taxon>
        <taxon>Sphingobacterium</taxon>
    </lineage>
</organism>
<evidence type="ECO:0000313" key="2">
    <source>
        <dbReference type="EMBL" id="PRD50801.1"/>
    </source>
</evidence>
<name>A0A2S9JD55_9SPHI</name>
<evidence type="ECO:0000313" key="3">
    <source>
        <dbReference type="Proteomes" id="UP000238642"/>
    </source>
</evidence>
<protein>
    <recommendedName>
        <fullName evidence="1">RNA polymerase sigma-70 region 2 domain-containing protein</fullName>
    </recommendedName>
</protein>
<dbReference type="AlphaFoldDB" id="A0A2S9JD55"/>
<comment type="caution">
    <text evidence="2">The sequence shown here is derived from an EMBL/GenBank/DDBJ whole genome shotgun (WGS) entry which is preliminary data.</text>
</comment>
<reference evidence="2 3" key="1">
    <citation type="submission" date="2018-02" db="EMBL/GenBank/DDBJ databases">
        <title>The draft genome of Sphingobacterium gobiense H7.</title>
        <authorList>
            <person name="Li L."/>
            <person name="Liu L."/>
            <person name="Zhang X."/>
            <person name="Wang T."/>
            <person name="Liang L."/>
        </authorList>
    </citation>
    <scope>NUCLEOTIDE SEQUENCE [LARGE SCALE GENOMIC DNA]</scope>
    <source>
        <strain evidence="2 3">ACCC 05757</strain>
    </source>
</reference>
<keyword evidence="3" id="KW-1185">Reference proteome</keyword>
<dbReference type="Gene3D" id="1.10.1740.10">
    <property type="match status" value="1"/>
</dbReference>